<evidence type="ECO:0000256" key="1">
    <source>
        <dbReference type="ARBA" id="ARBA00006581"/>
    </source>
</evidence>
<dbReference type="NCBIfam" id="NF001862">
    <property type="entry name" value="PRK00601.1"/>
    <property type="match status" value="1"/>
</dbReference>
<feature type="domain" description="dUTPase-like" evidence="6">
    <location>
        <begin position="15"/>
        <end position="145"/>
    </location>
</feature>
<evidence type="ECO:0000256" key="5">
    <source>
        <dbReference type="ARBA" id="ARBA00047686"/>
    </source>
</evidence>
<dbReference type="EC" id="3.6.1.23" evidence="2"/>
<dbReference type="GO" id="GO:0004170">
    <property type="term" value="F:dUTP diphosphatase activity"/>
    <property type="evidence" value="ECO:0007669"/>
    <property type="project" value="UniProtKB-EC"/>
</dbReference>
<evidence type="ECO:0000313" key="8">
    <source>
        <dbReference type="Proteomes" id="UP000006048"/>
    </source>
</evidence>
<keyword evidence="3 7" id="KW-0378">Hydrolase</keyword>
<dbReference type="Pfam" id="PF00692">
    <property type="entry name" value="dUTPase"/>
    <property type="match status" value="1"/>
</dbReference>
<keyword evidence="8" id="KW-1185">Reference proteome</keyword>
<dbReference type="AlphaFoldDB" id="I4BBG5"/>
<proteinExistence type="inferred from homology"/>
<dbReference type="InterPro" id="IPR036157">
    <property type="entry name" value="dUTPase-like_sf"/>
</dbReference>
<sequence>MQPVTVKFRKLHAAASLPARQSEHAAGYDVYACLDHNLTIDRGSITPVATGLAVEIPPGFHISIRARSGMAVKHGLTPVNTPGTIDADYRGEIFVPLINLGREDYTIKHGDRIAQLLLEQTHTIVWQESELGETERGEGKFGSTGKR</sequence>
<dbReference type="RefSeq" id="WP_014805098.1">
    <property type="nucleotide sequence ID" value="NC_018020.1"/>
</dbReference>
<dbReference type="CDD" id="cd07557">
    <property type="entry name" value="trimeric_dUTPase"/>
    <property type="match status" value="1"/>
</dbReference>
<evidence type="ECO:0000256" key="4">
    <source>
        <dbReference type="ARBA" id="ARBA00023080"/>
    </source>
</evidence>
<comment type="similarity">
    <text evidence="1">Belongs to the dUTPase family.</text>
</comment>
<organism evidence="7 8">
    <name type="scientific">Turneriella parva (strain ATCC BAA-1111 / DSM 21527 / NCTC 11395 / H)</name>
    <name type="common">Leptospira parva</name>
    <dbReference type="NCBI Taxonomy" id="869212"/>
    <lineage>
        <taxon>Bacteria</taxon>
        <taxon>Pseudomonadati</taxon>
        <taxon>Spirochaetota</taxon>
        <taxon>Spirochaetia</taxon>
        <taxon>Leptospirales</taxon>
        <taxon>Leptospiraceae</taxon>
        <taxon>Turneriella</taxon>
    </lineage>
</organism>
<dbReference type="PANTHER" id="PTHR11241:SF0">
    <property type="entry name" value="DEOXYURIDINE 5'-TRIPHOSPHATE NUCLEOTIDOHYDROLASE"/>
    <property type="match status" value="1"/>
</dbReference>
<name>I4BBG5_TURPD</name>
<dbReference type="EMBL" id="CP002959">
    <property type="protein sequence ID" value="AFM14622.1"/>
    <property type="molecule type" value="Genomic_DNA"/>
</dbReference>
<dbReference type="SUPFAM" id="SSF51283">
    <property type="entry name" value="dUTPase-like"/>
    <property type="match status" value="1"/>
</dbReference>
<dbReference type="InterPro" id="IPR029054">
    <property type="entry name" value="dUTPase-like"/>
</dbReference>
<dbReference type="GO" id="GO:0046081">
    <property type="term" value="P:dUTP catabolic process"/>
    <property type="evidence" value="ECO:0007669"/>
    <property type="project" value="InterPro"/>
</dbReference>
<dbReference type="PANTHER" id="PTHR11241">
    <property type="entry name" value="DEOXYURIDINE 5'-TRIPHOSPHATE NUCLEOTIDOHYDROLASE"/>
    <property type="match status" value="1"/>
</dbReference>
<gene>
    <name evidence="7" type="ordered locus">Turpa_3988</name>
</gene>
<dbReference type="KEGG" id="tpx:Turpa_3988"/>
<protein>
    <recommendedName>
        <fullName evidence="2">dUTP diphosphatase</fullName>
        <ecNumber evidence="2">3.6.1.23</ecNumber>
    </recommendedName>
</protein>
<dbReference type="OrthoDB" id="9809956at2"/>
<evidence type="ECO:0000259" key="6">
    <source>
        <dbReference type="Pfam" id="PF00692"/>
    </source>
</evidence>
<dbReference type="Proteomes" id="UP000006048">
    <property type="component" value="Chromosome"/>
</dbReference>
<keyword evidence="4" id="KW-0546">Nucleotide metabolism</keyword>
<dbReference type="GO" id="GO:0000287">
    <property type="term" value="F:magnesium ion binding"/>
    <property type="evidence" value="ECO:0007669"/>
    <property type="project" value="InterPro"/>
</dbReference>
<dbReference type="Gene3D" id="2.70.40.10">
    <property type="match status" value="1"/>
</dbReference>
<dbReference type="STRING" id="869212.Turpa_3988"/>
<dbReference type="InterPro" id="IPR033704">
    <property type="entry name" value="dUTPase_trimeric"/>
</dbReference>
<dbReference type="InterPro" id="IPR008181">
    <property type="entry name" value="dUTPase"/>
</dbReference>
<reference evidence="7 8" key="1">
    <citation type="submission" date="2012-06" db="EMBL/GenBank/DDBJ databases">
        <title>The complete chromosome of genome of Turneriella parva DSM 21527.</title>
        <authorList>
            <consortium name="US DOE Joint Genome Institute (JGI-PGF)"/>
            <person name="Lucas S."/>
            <person name="Han J."/>
            <person name="Lapidus A."/>
            <person name="Bruce D."/>
            <person name="Goodwin L."/>
            <person name="Pitluck S."/>
            <person name="Peters L."/>
            <person name="Kyrpides N."/>
            <person name="Mavromatis K."/>
            <person name="Ivanova N."/>
            <person name="Mikhailova N."/>
            <person name="Chertkov O."/>
            <person name="Detter J.C."/>
            <person name="Tapia R."/>
            <person name="Han C."/>
            <person name="Land M."/>
            <person name="Hauser L."/>
            <person name="Markowitz V."/>
            <person name="Cheng J.-F."/>
            <person name="Hugenholtz P."/>
            <person name="Woyke T."/>
            <person name="Wu D."/>
            <person name="Gronow S."/>
            <person name="Wellnitz S."/>
            <person name="Brambilla E."/>
            <person name="Klenk H.-P."/>
            <person name="Eisen J.A."/>
        </authorList>
    </citation>
    <scope>NUCLEOTIDE SEQUENCE [LARGE SCALE GENOMIC DNA]</scope>
    <source>
        <strain evidence="8">ATCC BAA-1111 / DSM 21527 / NCTC 11395 / H</strain>
    </source>
</reference>
<dbReference type="NCBIfam" id="TIGR00576">
    <property type="entry name" value="dut"/>
    <property type="match status" value="1"/>
</dbReference>
<accession>I4BBG5</accession>
<evidence type="ECO:0000256" key="2">
    <source>
        <dbReference type="ARBA" id="ARBA00012379"/>
    </source>
</evidence>
<evidence type="ECO:0000256" key="3">
    <source>
        <dbReference type="ARBA" id="ARBA00022801"/>
    </source>
</evidence>
<evidence type="ECO:0000313" key="7">
    <source>
        <dbReference type="EMBL" id="AFM14622.1"/>
    </source>
</evidence>
<dbReference type="HOGENOM" id="CLU_068508_1_2_12"/>
<comment type="catalytic activity">
    <reaction evidence="5">
        <text>dUTP + H2O = dUMP + diphosphate + H(+)</text>
        <dbReference type="Rhea" id="RHEA:10248"/>
        <dbReference type="ChEBI" id="CHEBI:15377"/>
        <dbReference type="ChEBI" id="CHEBI:15378"/>
        <dbReference type="ChEBI" id="CHEBI:33019"/>
        <dbReference type="ChEBI" id="CHEBI:61555"/>
        <dbReference type="ChEBI" id="CHEBI:246422"/>
        <dbReference type="EC" id="3.6.1.23"/>
    </reaction>
</comment>
<dbReference type="PATRIC" id="fig|869212.3.peg.4023"/>
<dbReference type="GO" id="GO:0006226">
    <property type="term" value="P:dUMP biosynthetic process"/>
    <property type="evidence" value="ECO:0007669"/>
    <property type="project" value="InterPro"/>
</dbReference>